<dbReference type="Proteomes" id="UP001212997">
    <property type="component" value="Unassembled WGS sequence"/>
</dbReference>
<gene>
    <name evidence="1" type="ORF">NLI96_g1978</name>
</gene>
<keyword evidence="2" id="KW-1185">Reference proteome</keyword>
<dbReference type="EMBL" id="JANAWD010000041">
    <property type="protein sequence ID" value="KAJ3489631.1"/>
    <property type="molecule type" value="Genomic_DNA"/>
</dbReference>
<dbReference type="AlphaFoldDB" id="A0AAD5V9E1"/>
<sequence length="152" mass="16682">MSPADRCERVSRTSIRDKTVLSSAISSAEQASQNSKFADMNEDVWLSIVWKFCVGESHELGRRRDVGEQLANVCQISEAGNGGGRSEIVDVAYDEIAEYPRLLKLERLSGAGLTKHFHFAFSTTSFVNTSLEHCALTIEISPTTSELKALAV</sequence>
<protein>
    <submittedName>
        <fullName evidence="1">Uncharacterized protein</fullName>
    </submittedName>
</protein>
<comment type="caution">
    <text evidence="1">The sequence shown here is derived from an EMBL/GenBank/DDBJ whole genome shotgun (WGS) entry which is preliminary data.</text>
</comment>
<name>A0AAD5V9E1_9APHY</name>
<accession>A0AAD5V9E1</accession>
<reference evidence="1" key="1">
    <citation type="submission" date="2022-07" db="EMBL/GenBank/DDBJ databases">
        <title>Genome Sequence of Physisporinus lineatus.</title>
        <authorList>
            <person name="Buettner E."/>
        </authorList>
    </citation>
    <scope>NUCLEOTIDE SEQUENCE</scope>
    <source>
        <strain evidence="1">VT162</strain>
    </source>
</reference>
<proteinExistence type="predicted"/>
<evidence type="ECO:0000313" key="2">
    <source>
        <dbReference type="Proteomes" id="UP001212997"/>
    </source>
</evidence>
<organism evidence="1 2">
    <name type="scientific">Meripilus lineatus</name>
    <dbReference type="NCBI Taxonomy" id="2056292"/>
    <lineage>
        <taxon>Eukaryota</taxon>
        <taxon>Fungi</taxon>
        <taxon>Dikarya</taxon>
        <taxon>Basidiomycota</taxon>
        <taxon>Agaricomycotina</taxon>
        <taxon>Agaricomycetes</taxon>
        <taxon>Polyporales</taxon>
        <taxon>Meripilaceae</taxon>
        <taxon>Meripilus</taxon>
    </lineage>
</organism>
<evidence type="ECO:0000313" key="1">
    <source>
        <dbReference type="EMBL" id="KAJ3489631.1"/>
    </source>
</evidence>